<gene>
    <name evidence="1" type="ORF">DFH08DRAFT_709922</name>
</gene>
<keyword evidence="2" id="KW-1185">Reference proteome</keyword>
<reference evidence="1" key="1">
    <citation type="submission" date="2023-03" db="EMBL/GenBank/DDBJ databases">
        <title>Massive genome expansion in bonnet fungi (Mycena s.s.) driven by repeated elements and novel gene families across ecological guilds.</title>
        <authorList>
            <consortium name="Lawrence Berkeley National Laboratory"/>
            <person name="Harder C.B."/>
            <person name="Miyauchi S."/>
            <person name="Viragh M."/>
            <person name="Kuo A."/>
            <person name="Thoen E."/>
            <person name="Andreopoulos B."/>
            <person name="Lu D."/>
            <person name="Skrede I."/>
            <person name="Drula E."/>
            <person name="Henrissat B."/>
            <person name="Morin E."/>
            <person name="Kohler A."/>
            <person name="Barry K."/>
            <person name="LaButti K."/>
            <person name="Morin E."/>
            <person name="Salamov A."/>
            <person name="Lipzen A."/>
            <person name="Mereny Z."/>
            <person name="Hegedus B."/>
            <person name="Baldrian P."/>
            <person name="Stursova M."/>
            <person name="Weitz H."/>
            <person name="Taylor A."/>
            <person name="Grigoriev I.V."/>
            <person name="Nagy L.G."/>
            <person name="Martin F."/>
            <person name="Kauserud H."/>
        </authorList>
    </citation>
    <scope>NUCLEOTIDE SEQUENCE</scope>
    <source>
        <strain evidence="1">CBHHK002</strain>
    </source>
</reference>
<comment type="caution">
    <text evidence="1">The sequence shown here is derived from an EMBL/GenBank/DDBJ whole genome shotgun (WGS) entry which is preliminary data.</text>
</comment>
<organism evidence="1 2">
    <name type="scientific">Mycena albidolilacea</name>
    <dbReference type="NCBI Taxonomy" id="1033008"/>
    <lineage>
        <taxon>Eukaryota</taxon>
        <taxon>Fungi</taxon>
        <taxon>Dikarya</taxon>
        <taxon>Basidiomycota</taxon>
        <taxon>Agaricomycotina</taxon>
        <taxon>Agaricomycetes</taxon>
        <taxon>Agaricomycetidae</taxon>
        <taxon>Agaricales</taxon>
        <taxon>Marasmiineae</taxon>
        <taxon>Mycenaceae</taxon>
        <taxon>Mycena</taxon>
    </lineage>
</organism>
<name>A0AAD6ZL88_9AGAR</name>
<sequence length="239" mass="27040">MVTPRPRFLRNFAWSAGKRRISPTALGTETDPPFPGVPPEAFQNRELVNTVVSHPSLFRISTPIKVDLFEQLLASHPNQPIIESFCKGMREGFWLWLHPDAMHPHTFDGSKDVRSDAERLSLEKTRDEELDAGRFSKAFPVLLPGMHVIPIHAVPEPRSEGLRLVTDFSGGAFSHNSTISCLETNQTRMDGIRELADHLRALRCSLGPDAEINIFKSDVKGAFKVLPMHLLWQPWQVYR</sequence>
<dbReference type="EMBL" id="JARIHO010000040">
    <property type="protein sequence ID" value="KAJ7327846.1"/>
    <property type="molecule type" value="Genomic_DNA"/>
</dbReference>
<proteinExistence type="predicted"/>
<dbReference type="AlphaFoldDB" id="A0AAD6ZL88"/>
<dbReference type="Proteomes" id="UP001218218">
    <property type="component" value="Unassembled WGS sequence"/>
</dbReference>
<evidence type="ECO:0000313" key="1">
    <source>
        <dbReference type="EMBL" id="KAJ7327846.1"/>
    </source>
</evidence>
<protein>
    <submittedName>
        <fullName evidence="1">Uncharacterized protein</fullName>
    </submittedName>
</protein>
<accession>A0AAD6ZL88</accession>
<evidence type="ECO:0000313" key="2">
    <source>
        <dbReference type="Proteomes" id="UP001218218"/>
    </source>
</evidence>